<dbReference type="Gene3D" id="3.30.70.1230">
    <property type="entry name" value="Nucleotide cyclase"/>
    <property type="match status" value="1"/>
</dbReference>
<proteinExistence type="predicted"/>
<accession>A0A0F9AQ74</accession>
<feature type="domain" description="Guanylate cyclase" evidence="1">
    <location>
        <begin position="294"/>
        <end position="346"/>
    </location>
</feature>
<dbReference type="PROSITE" id="PS50125">
    <property type="entry name" value="GUANYLATE_CYCLASE_2"/>
    <property type="match status" value="1"/>
</dbReference>
<dbReference type="InterPro" id="IPR001054">
    <property type="entry name" value="A/G_cyclase"/>
</dbReference>
<sequence>MEQQIRFCTASDGVRIAYATVGEGYPLVKAANWLNHLEFDWQSPIWGHLMRGLAENHQLVRYDERGTGLSDRQVEDTSFERWVSDLGAVVDAAGLDRFALLGISQGGPVAIAYATQNPERVSHLILYGTYARFPGIPKTPEEVEAARALMILMRQGWGQDNPAFRHIFTSEFLPDGTAEQMRWFADVERKSASPEMAVKIMTEFARIDVTEITRRISTPTLILHCRDDQACPFSAGRELAALVPGARFVPMEGSNHLFLEDDPAREVFLREVNLFLTEVATHAPAQPASSGLVTILFTDMEGSTALTQRLGDAGAQELLRTHNAIVREALKAHGGSQIKHTGDGIM</sequence>
<dbReference type="Pfam" id="PF00561">
    <property type="entry name" value="Abhydrolase_1"/>
    <property type="match status" value="1"/>
</dbReference>
<dbReference type="InterPro" id="IPR029058">
    <property type="entry name" value="AB_hydrolase_fold"/>
</dbReference>
<name>A0A0F9AQ74_9ZZZZ</name>
<dbReference type="SUPFAM" id="SSF55073">
    <property type="entry name" value="Nucleotide cyclase"/>
    <property type="match status" value="1"/>
</dbReference>
<dbReference type="GO" id="GO:0009190">
    <property type="term" value="P:cyclic nucleotide biosynthetic process"/>
    <property type="evidence" value="ECO:0007669"/>
    <property type="project" value="InterPro"/>
</dbReference>
<evidence type="ECO:0000259" key="1">
    <source>
        <dbReference type="PROSITE" id="PS50125"/>
    </source>
</evidence>
<evidence type="ECO:0000313" key="2">
    <source>
        <dbReference type="EMBL" id="KKK80624.1"/>
    </source>
</evidence>
<feature type="non-terminal residue" evidence="2">
    <location>
        <position position="346"/>
    </location>
</feature>
<dbReference type="PANTHER" id="PTHR43433:SF8">
    <property type="entry name" value="BIFUNCTIONAL LIPASE_ADENYLATE CYCLASE LIPJ"/>
    <property type="match status" value="1"/>
</dbReference>
<comment type="caution">
    <text evidence="2">The sequence shown here is derived from an EMBL/GenBank/DDBJ whole genome shotgun (WGS) entry which is preliminary data.</text>
</comment>
<dbReference type="InterPro" id="IPR000073">
    <property type="entry name" value="AB_hydrolase_1"/>
</dbReference>
<dbReference type="GO" id="GO:0035556">
    <property type="term" value="P:intracellular signal transduction"/>
    <property type="evidence" value="ECO:0007669"/>
    <property type="project" value="InterPro"/>
</dbReference>
<dbReference type="PRINTS" id="PR00111">
    <property type="entry name" value="ABHYDROLASE"/>
</dbReference>
<dbReference type="AlphaFoldDB" id="A0A0F9AQ74"/>
<reference evidence="2" key="1">
    <citation type="journal article" date="2015" name="Nature">
        <title>Complex archaea that bridge the gap between prokaryotes and eukaryotes.</title>
        <authorList>
            <person name="Spang A."/>
            <person name="Saw J.H."/>
            <person name="Jorgensen S.L."/>
            <person name="Zaremba-Niedzwiedzka K."/>
            <person name="Martijn J."/>
            <person name="Lind A.E."/>
            <person name="van Eijk R."/>
            <person name="Schleper C."/>
            <person name="Guy L."/>
            <person name="Ettema T.J."/>
        </authorList>
    </citation>
    <scope>NUCLEOTIDE SEQUENCE</scope>
</reference>
<dbReference type="InterPro" id="IPR050471">
    <property type="entry name" value="AB_hydrolase"/>
</dbReference>
<dbReference type="SUPFAM" id="SSF53474">
    <property type="entry name" value="alpha/beta-Hydrolases"/>
    <property type="match status" value="1"/>
</dbReference>
<dbReference type="InterPro" id="IPR029787">
    <property type="entry name" value="Nucleotide_cyclase"/>
</dbReference>
<protein>
    <recommendedName>
        <fullName evidence="1">Guanylate cyclase domain-containing protein</fullName>
    </recommendedName>
</protein>
<dbReference type="PANTHER" id="PTHR43433">
    <property type="entry name" value="HYDROLASE, ALPHA/BETA FOLD FAMILY PROTEIN"/>
    <property type="match status" value="1"/>
</dbReference>
<gene>
    <name evidence="2" type="ORF">LCGC14_2821640</name>
</gene>
<dbReference type="EMBL" id="LAZR01053494">
    <property type="protein sequence ID" value="KKK80624.1"/>
    <property type="molecule type" value="Genomic_DNA"/>
</dbReference>
<dbReference type="Gene3D" id="3.40.50.1820">
    <property type="entry name" value="alpha/beta hydrolase"/>
    <property type="match status" value="1"/>
</dbReference>
<organism evidence="2">
    <name type="scientific">marine sediment metagenome</name>
    <dbReference type="NCBI Taxonomy" id="412755"/>
    <lineage>
        <taxon>unclassified sequences</taxon>
        <taxon>metagenomes</taxon>
        <taxon>ecological metagenomes</taxon>
    </lineage>
</organism>